<proteinExistence type="predicted"/>
<dbReference type="RefSeq" id="WP_113867818.1">
    <property type="nucleotide sequence ID" value="NZ_BAABQN010000011.1"/>
</dbReference>
<dbReference type="PANTHER" id="PTHR13355">
    <property type="entry name" value="GLUCOSAMINE 6-PHOSPHATE N-ACETYLTRANSFERASE"/>
    <property type="match status" value="1"/>
</dbReference>
<dbReference type="InterPro" id="IPR000182">
    <property type="entry name" value="GNAT_dom"/>
</dbReference>
<dbReference type="GO" id="GO:0004343">
    <property type="term" value="F:glucosamine 6-phosphate N-acetyltransferase activity"/>
    <property type="evidence" value="ECO:0007669"/>
    <property type="project" value="TreeGrafter"/>
</dbReference>
<dbReference type="OrthoDB" id="9796171at2"/>
<protein>
    <submittedName>
        <fullName evidence="2">ElaA protein</fullName>
    </submittedName>
</protein>
<feature type="domain" description="N-acetyltransferase" evidence="1">
    <location>
        <begin position="6"/>
        <end position="148"/>
    </location>
</feature>
<reference evidence="2 3" key="1">
    <citation type="submission" date="2018-06" db="EMBL/GenBank/DDBJ databases">
        <title>Genomic Encyclopedia of Type Strains, Phase IV (KMG-IV): sequencing the most valuable type-strain genomes for metagenomic binning, comparative biology and taxonomic classification.</title>
        <authorList>
            <person name="Goeker M."/>
        </authorList>
    </citation>
    <scope>NUCLEOTIDE SEQUENCE [LARGE SCALE GENOMIC DNA]</scope>
    <source>
        <strain evidence="2 3">DSM 15140</strain>
    </source>
</reference>
<dbReference type="Proteomes" id="UP000252254">
    <property type="component" value="Unassembled WGS sequence"/>
</dbReference>
<comment type="caution">
    <text evidence="2">The sequence shown here is derived from an EMBL/GenBank/DDBJ whole genome shotgun (WGS) entry which is preliminary data.</text>
</comment>
<evidence type="ECO:0000313" key="2">
    <source>
        <dbReference type="EMBL" id="RBO99726.1"/>
    </source>
</evidence>
<dbReference type="AlphaFoldDB" id="A0A366EBH8"/>
<dbReference type="STRING" id="200904.GCA_900168775_03306"/>
<dbReference type="Gene3D" id="3.40.630.30">
    <property type="match status" value="1"/>
</dbReference>
<evidence type="ECO:0000259" key="1">
    <source>
        <dbReference type="PROSITE" id="PS51186"/>
    </source>
</evidence>
<organism evidence="2 3">
    <name type="scientific">Paraliobacillus ryukyuensis</name>
    <dbReference type="NCBI Taxonomy" id="200904"/>
    <lineage>
        <taxon>Bacteria</taxon>
        <taxon>Bacillati</taxon>
        <taxon>Bacillota</taxon>
        <taxon>Bacilli</taxon>
        <taxon>Bacillales</taxon>
        <taxon>Bacillaceae</taxon>
        <taxon>Paraliobacillus</taxon>
    </lineage>
</organism>
<dbReference type="Pfam" id="PF13673">
    <property type="entry name" value="Acetyltransf_10"/>
    <property type="match status" value="1"/>
</dbReference>
<evidence type="ECO:0000313" key="3">
    <source>
        <dbReference type="Proteomes" id="UP000252254"/>
    </source>
</evidence>
<gene>
    <name evidence="2" type="ORF">DES48_10351</name>
</gene>
<accession>A0A366EBH8</accession>
<dbReference type="PROSITE" id="PS51186">
    <property type="entry name" value="GNAT"/>
    <property type="match status" value="1"/>
</dbReference>
<dbReference type="CDD" id="cd04301">
    <property type="entry name" value="NAT_SF"/>
    <property type="match status" value="1"/>
</dbReference>
<dbReference type="SUPFAM" id="SSF55729">
    <property type="entry name" value="Acyl-CoA N-acyltransferases (Nat)"/>
    <property type="match status" value="1"/>
</dbReference>
<dbReference type="InterPro" id="IPR016181">
    <property type="entry name" value="Acyl_CoA_acyltransferase"/>
</dbReference>
<keyword evidence="3" id="KW-1185">Reference proteome</keyword>
<sequence length="149" mass="17669">MNWTFKTFDQLTNNELYYILKARVDIFIVEQNSPYKDMDGVDQDAMHLFLENQGKIIAYARIIPKGVLYKQPSIGRIVVDNQHRKSGYGRLLLQKSINWIEKNWGKQEIYLHAQVYLRDFYRSFGFEEISDSYEEDGIPHVDMIRTVPE</sequence>
<name>A0A366EBH8_9BACI</name>
<dbReference type="EMBL" id="QNRI01000003">
    <property type="protein sequence ID" value="RBO99726.1"/>
    <property type="molecule type" value="Genomic_DNA"/>
</dbReference>
<dbReference type="PANTHER" id="PTHR13355:SF11">
    <property type="entry name" value="GLUCOSAMINE 6-PHOSPHATE N-ACETYLTRANSFERASE"/>
    <property type="match status" value="1"/>
</dbReference>
<dbReference type="InterPro" id="IPR039143">
    <property type="entry name" value="GNPNAT1-like"/>
</dbReference>